<evidence type="ECO:0000256" key="1">
    <source>
        <dbReference type="ARBA" id="ARBA00004123"/>
    </source>
</evidence>
<organism evidence="9 10">
    <name type="scientific">Stylosanthes scabra</name>
    <dbReference type="NCBI Taxonomy" id="79078"/>
    <lineage>
        <taxon>Eukaryota</taxon>
        <taxon>Viridiplantae</taxon>
        <taxon>Streptophyta</taxon>
        <taxon>Embryophyta</taxon>
        <taxon>Tracheophyta</taxon>
        <taxon>Spermatophyta</taxon>
        <taxon>Magnoliopsida</taxon>
        <taxon>eudicotyledons</taxon>
        <taxon>Gunneridae</taxon>
        <taxon>Pentapetalae</taxon>
        <taxon>rosids</taxon>
        <taxon>fabids</taxon>
        <taxon>Fabales</taxon>
        <taxon>Fabaceae</taxon>
        <taxon>Papilionoideae</taxon>
        <taxon>50 kb inversion clade</taxon>
        <taxon>dalbergioids sensu lato</taxon>
        <taxon>Dalbergieae</taxon>
        <taxon>Pterocarpus clade</taxon>
        <taxon>Stylosanthes</taxon>
    </lineage>
</organism>
<dbReference type="PROSITE" id="PS50090">
    <property type="entry name" value="MYB_LIKE"/>
    <property type="match status" value="2"/>
</dbReference>
<sequence length="313" mass="35351">MLIEHVNKYGEGNWSLVRKNSQLMRCGKSCRLRWSNHLRPDLKKGAFSDEEEKIVVDLHAKFGNKWALIASKLPGRSDNDIKNFWNSRMKKQLKVSVPKNPPKMVIQEPERQHFSSSPPPPSSFHSVLASCYPQNNLTVEPPPPIISAPNPPQIHNQNSSFSYTNSSASCVLPLAPMSPYYRASTRSTYCKKNSGLLNDVVMEGNSLHGKGKSKMVENETIAIAGKEEIVEGCETRKNPTSPQMIPTGKNNHGASMPQLDDELIRFLKDYPLYSPVEKWYPEVGFETQVHDEGFTIDVDQDWDIGNIWNIDGW</sequence>
<dbReference type="EMBL" id="JASCZI010121297">
    <property type="protein sequence ID" value="MED6161071.1"/>
    <property type="molecule type" value="Genomic_DNA"/>
</dbReference>
<dbReference type="InterPro" id="IPR017930">
    <property type="entry name" value="Myb_dom"/>
</dbReference>
<dbReference type="Gene3D" id="1.10.10.60">
    <property type="entry name" value="Homeodomain-like"/>
    <property type="match status" value="2"/>
</dbReference>
<keyword evidence="4" id="KW-0238">DNA-binding</keyword>
<dbReference type="PROSITE" id="PS51294">
    <property type="entry name" value="HTH_MYB"/>
    <property type="match status" value="2"/>
</dbReference>
<evidence type="ECO:0000256" key="2">
    <source>
        <dbReference type="ARBA" id="ARBA00022737"/>
    </source>
</evidence>
<evidence type="ECO:0000256" key="4">
    <source>
        <dbReference type="ARBA" id="ARBA00023125"/>
    </source>
</evidence>
<evidence type="ECO:0000313" key="9">
    <source>
        <dbReference type="EMBL" id="MED6161071.1"/>
    </source>
</evidence>
<dbReference type="PANTHER" id="PTHR47995:SF18">
    <property type="entry name" value="TRANSCRIPTION FACTOR MYB65"/>
    <property type="match status" value="1"/>
</dbReference>
<comment type="subcellular location">
    <subcellularLocation>
        <location evidence="1">Nucleus</location>
    </subcellularLocation>
</comment>
<keyword evidence="2" id="KW-0677">Repeat</keyword>
<dbReference type="SUPFAM" id="SSF46689">
    <property type="entry name" value="Homeodomain-like"/>
    <property type="match status" value="1"/>
</dbReference>
<dbReference type="InterPro" id="IPR001005">
    <property type="entry name" value="SANT/Myb"/>
</dbReference>
<keyword evidence="10" id="KW-1185">Reference proteome</keyword>
<dbReference type="SMART" id="SM00717">
    <property type="entry name" value="SANT"/>
    <property type="match status" value="2"/>
</dbReference>
<evidence type="ECO:0000313" key="10">
    <source>
        <dbReference type="Proteomes" id="UP001341840"/>
    </source>
</evidence>
<keyword evidence="6" id="KW-0539">Nucleus</keyword>
<dbReference type="Pfam" id="PF00249">
    <property type="entry name" value="Myb_DNA-binding"/>
    <property type="match status" value="2"/>
</dbReference>
<dbReference type="CDD" id="cd00167">
    <property type="entry name" value="SANT"/>
    <property type="match status" value="2"/>
</dbReference>
<evidence type="ECO:0000259" key="8">
    <source>
        <dbReference type="PROSITE" id="PS51294"/>
    </source>
</evidence>
<dbReference type="PANTHER" id="PTHR47995">
    <property type="entry name" value="TRANSCRIPTION FACTOR MYB33-RELATED"/>
    <property type="match status" value="1"/>
</dbReference>
<name>A0ABU6UIP4_9FABA</name>
<evidence type="ECO:0000256" key="6">
    <source>
        <dbReference type="ARBA" id="ARBA00023242"/>
    </source>
</evidence>
<feature type="domain" description="HTH myb-type" evidence="8">
    <location>
        <begin position="1"/>
        <end position="38"/>
    </location>
</feature>
<reference evidence="9 10" key="1">
    <citation type="journal article" date="2023" name="Plants (Basel)">
        <title>Bridging the Gap: Combining Genomics and Transcriptomics Approaches to Understand Stylosanthes scabra, an Orphan Legume from the Brazilian Caatinga.</title>
        <authorList>
            <person name="Ferreira-Neto J.R.C."/>
            <person name="da Silva M.D."/>
            <person name="Binneck E."/>
            <person name="de Melo N.F."/>
            <person name="da Silva R.H."/>
            <person name="de Melo A.L.T.M."/>
            <person name="Pandolfi V."/>
            <person name="Bustamante F.O."/>
            <person name="Brasileiro-Vidal A.C."/>
            <person name="Benko-Iseppon A.M."/>
        </authorList>
    </citation>
    <scope>NUCLEOTIDE SEQUENCE [LARGE SCALE GENOMIC DNA]</scope>
    <source>
        <tissue evidence="9">Leaves</tissue>
    </source>
</reference>
<proteinExistence type="predicted"/>
<dbReference type="InterPro" id="IPR009057">
    <property type="entry name" value="Homeodomain-like_sf"/>
</dbReference>
<keyword evidence="5" id="KW-0804">Transcription</keyword>
<accession>A0ABU6UIP4</accession>
<comment type="caution">
    <text evidence="9">The sequence shown here is derived from an EMBL/GenBank/DDBJ whole genome shotgun (WGS) entry which is preliminary data.</text>
</comment>
<protein>
    <submittedName>
        <fullName evidence="9">Uncharacterized protein</fullName>
    </submittedName>
</protein>
<evidence type="ECO:0000259" key="7">
    <source>
        <dbReference type="PROSITE" id="PS50090"/>
    </source>
</evidence>
<feature type="domain" description="Myb-like" evidence="7">
    <location>
        <begin position="1"/>
        <end position="38"/>
    </location>
</feature>
<keyword evidence="3" id="KW-0805">Transcription regulation</keyword>
<feature type="domain" description="Myb-like" evidence="7">
    <location>
        <begin position="39"/>
        <end position="89"/>
    </location>
</feature>
<evidence type="ECO:0000256" key="3">
    <source>
        <dbReference type="ARBA" id="ARBA00023015"/>
    </source>
</evidence>
<gene>
    <name evidence="9" type="ORF">PIB30_057341</name>
</gene>
<feature type="domain" description="HTH myb-type" evidence="8">
    <location>
        <begin position="39"/>
        <end position="93"/>
    </location>
</feature>
<evidence type="ECO:0000256" key="5">
    <source>
        <dbReference type="ARBA" id="ARBA00023163"/>
    </source>
</evidence>
<dbReference type="Proteomes" id="UP001341840">
    <property type="component" value="Unassembled WGS sequence"/>
</dbReference>